<dbReference type="Proteomes" id="UP001239111">
    <property type="component" value="Chromosome 1"/>
</dbReference>
<proteinExistence type="predicted"/>
<reference evidence="1" key="1">
    <citation type="submission" date="2023-04" db="EMBL/GenBank/DDBJ databases">
        <title>A chromosome-level genome assembly of the parasitoid wasp Eretmocerus hayati.</title>
        <authorList>
            <person name="Zhong Y."/>
            <person name="Liu S."/>
            <person name="Liu Y."/>
        </authorList>
    </citation>
    <scope>NUCLEOTIDE SEQUENCE</scope>
    <source>
        <strain evidence="1">ZJU_SS_LIU_2023</strain>
    </source>
</reference>
<evidence type="ECO:0000313" key="2">
    <source>
        <dbReference type="Proteomes" id="UP001239111"/>
    </source>
</evidence>
<gene>
    <name evidence="1" type="ORF">QAD02_018400</name>
</gene>
<evidence type="ECO:0000313" key="1">
    <source>
        <dbReference type="EMBL" id="KAJ8682608.1"/>
    </source>
</evidence>
<dbReference type="EMBL" id="CM056741">
    <property type="protein sequence ID" value="KAJ8682608.1"/>
    <property type="molecule type" value="Genomic_DNA"/>
</dbReference>
<accession>A0ACC2PHQ8</accession>
<comment type="caution">
    <text evidence="1">The sequence shown here is derived from an EMBL/GenBank/DDBJ whole genome shotgun (WGS) entry which is preliminary data.</text>
</comment>
<name>A0ACC2PHQ8_9HYME</name>
<sequence length="272" mass="30591">MEKVSARLSAISKYIPSEFQKTTRDLDDTSKYTAKGFRLILLYVDPFAFKDVLEENEYKHFLLLHGAARILCSRELYKTFGPHAKLYLQSLLHVVEDTVNMDCPVTDFDAFLSENQMGDVKKHVKSGFKPLAQLCTKVERDLEINHEKVRTPPELQLLKSKEIHGVIHVQKLVYKSHNLSPKASNNYIFMKDGSLIRIKDVICSSLNATPSKVIIIGVKRQLLGPGYDHPTNSSHLVIYQVDGDDGSETIQLSLSHVENKAVPSPIAEASSN</sequence>
<protein>
    <submittedName>
        <fullName evidence="1">Uncharacterized protein</fullName>
    </submittedName>
</protein>
<keyword evidence="2" id="KW-1185">Reference proteome</keyword>
<organism evidence="1 2">
    <name type="scientific">Eretmocerus hayati</name>
    <dbReference type="NCBI Taxonomy" id="131215"/>
    <lineage>
        <taxon>Eukaryota</taxon>
        <taxon>Metazoa</taxon>
        <taxon>Ecdysozoa</taxon>
        <taxon>Arthropoda</taxon>
        <taxon>Hexapoda</taxon>
        <taxon>Insecta</taxon>
        <taxon>Pterygota</taxon>
        <taxon>Neoptera</taxon>
        <taxon>Endopterygota</taxon>
        <taxon>Hymenoptera</taxon>
        <taxon>Apocrita</taxon>
        <taxon>Proctotrupomorpha</taxon>
        <taxon>Chalcidoidea</taxon>
        <taxon>Aphelinidae</taxon>
        <taxon>Aphelininae</taxon>
        <taxon>Eretmocerus</taxon>
    </lineage>
</organism>